<dbReference type="FunFam" id="3.40.50.300:FF:000020">
    <property type="entry name" value="Amino acid ABC transporter ATP-binding component"/>
    <property type="match status" value="1"/>
</dbReference>
<sequence length="265" mass="29133">MNMTAPISQSVRSPVLVRARNVHKSYGQHEVLKGIDLDVRVGETIVILGPSGSGKSTFLRCINHLETMQGGSIVVGDEQVGYQMRGGKLYRASPGVMARQRKDIGMVFQQFNLYPHLTVLQNITEAPIGVHGEKRAEAEAYARALLERVGLSEKESAYPRQLSGGQQQRVAIARALAIKPKLMLFDEPTSALDPELVGEVLATMRDLATQGLTMIVVTHEIGFAKEAADRVIFMDDGKIVEEGSPEQVLVNPTQPRTRAFLNRFI</sequence>
<dbReference type="CDD" id="cd03262">
    <property type="entry name" value="ABC_HisP_GlnQ"/>
    <property type="match status" value="1"/>
</dbReference>
<evidence type="ECO:0000256" key="7">
    <source>
        <dbReference type="ARBA" id="ARBA00023136"/>
    </source>
</evidence>
<dbReference type="InterPro" id="IPR003439">
    <property type="entry name" value="ABC_transporter-like_ATP-bd"/>
</dbReference>
<reference evidence="9 10" key="1">
    <citation type="journal article" date="2019" name="Microorganisms">
        <title>Genome Insights into the Novel Species Microvirga brassicacearum, a Rapeseed Endophyte with Biotechnological Potential.</title>
        <authorList>
            <person name="Jimenez-Gomez A."/>
            <person name="Saati-Santamaria Z."/>
            <person name="Igual J.M."/>
            <person name="Rivas R."/>
            <person name="Mateos P.F."/>
            <person name="Garcia-Fraile P."/>
        </authorList>
    </citation>
    <scope>NUCLEOTIDE SEQUENCE [LARGE SCALE GENOMIC DNA]</scope>
    <source>
        <strain evidence="9 10">CDVBN77</strain>
    </source>
</reference>
<dbReference type="SUPFAM" id="SSF52540">
    <property type="entry name" value="P-loop containing nucleoside triphosphate hydrolases"/>
    <property type="match status" value="1"/>
</dbReference>
<dbReference type="InterPro" id="IPR003593">
    <property type="entry name" value="AAA+_ATPase"/>
</dbReference>
<evidence type="ECO:0000256" key="1">
    <source>
        <dbReference type="ARBA" id="ARBA00004202"/>
    </source>
</evidence>
<dbReference type="InterPro" id="IPR050086">
    <property type="entry name" value="MetN_ABC_transporter-like"/>
</dbReference>
<feature type="domain" description="ABC transporter" evidence="8">
    <location>
        <begin position="17"/>
        <end position="261"/>
    </location>
</feature>
<dbReference type="PROSITE" id="PS50893">
    <property type="entry name" value="ABC_TRANSPORTER_2"/>
    <property type="match status" value="1"/>
</dbReference>
<dbReference type="Gene3D" id="3.40.50.300">
    <property type="entry name" value="P-loop containing nucleotide triphosphate hydrolases"/>
    <property type="match status" value="1"/>
</dbReference>
<evidence type="ECO:0000256" key="2">
    <source>
        <dbReference type="ARBA" id="ARBA00005417"/>
    </source>
</evidence>
<evidence type="ECO:0000259" key="8">
    <source>
        <dbReference type="PROSITE" id="PS50893"/>
    </source>
</evidence>
<comment type="caution">
    <text evidence="9">The sequence shown here is derived from an EMBL/GenBank/DDBJ whole genome shotgun (WGS) entry which is preliminary data.</text>
</comment>
<evidence type="ECO:0000313" key="9">
    <source>
        <dbReference type="EMBL" id="KAB0265534.1"/>
    </source>
</evidence>
<dbReference type="GO" id="GO:0005886">
    <property type="term" value="C:plasma membrane"/>
    <property type="evidence" value="ECO:0007669"/>
    <property type="project" value="UniProtKB-SubCell"/>
</dbReference>
<dbReference type="SMART" id="SM00382">
    <property type="entry name" value="AAA"/>
    <property type="match status" value="1"/>
</dbReference>
<dbReference type="PROSITE" id="PS00211">
    <property type="entry name" value="ABC_TRANSPORTER_1"/>
    <property type="match status" value="1"/>
</dbReference>
<dbReference type="PANTHER" id="PTHR43166">
    <property type="entry name" value="AMINO ACID IMPORT ATP-BINDING PROTEIN"/>
    <property type="match status" value="1"/>
</dbReference>
<comment type="subcellular location">
    <subcellularLocation>
        <location evidence="1">Cell membrane</location>
        <topology evidence="1">Peripheral membrane protein</topology>
    </subcellularLocation>
</comment>
<protein>
    <submittedName>
        <fullName evidence="9">Amino acid ABC transporter ATP-binding protein</fullName>
    </submittedName>
</protein>
<dbReference type="Proteomes" id="UP000325684">
    <property type="component" value="Unassembled WGS sequence"/>
</dbReference>
<proteinExistence type="inferred from homology"/>
<accession>A0A5N3P728</accession>
<dbReference type="RefSeq" id="WP_150946991.1">
    <property type="nucleotide sequence ID" value="NZ_VCMV01000033.1"/>
</dbReference>
<keyword evidence="6 9" id="KW-0067">ATP-binding</keyword>
<comment type="similarity">
    <text evidence="2">Belongs to the ABC transporter superfamily.</text>
</comment>
<dbReference type="AlphaFoldDB" id="A0A5N3P728"/>
<gene>
    <name evidence="9" type="ORF">FEZ63_17840</name>
</gene>
<dbReference type="InterPro" id="IPR017871">
    <property type="entry name" value="ABC_transporter-like_CS"/>
</dbReference>
<evidence type="ECO:0000256" key="6">
    <source>
        <dbReference type="ARBA" id="ARBA00022840"/>
    </source>
</evidence>
<dbReference type="GO" id="GO:0005524">
    <property type="term" value="F:ATP binding"/>
    <property type="evidence" value="ECO:0007669"/>
    <property type="project" value="UniProtKB-KW"/>
</dbReference>
<evidence type="ECO:0000256" key="3">
    <source>
        <dbReference type="ARBA" id="ARBA00022448"/>
    </source>
</evidence>
<dbReference type="OrthoDB" id="9802264at2"/>
<evidence type="ECO:0000256" key="4">
    <source>
        <dbReference type="ARBA" id="ARBA00022475"/>
    </source>
</evidence>
<dbReference type="InterPro" id="IPR027417">
    <property type="entry name" value="P-loop_NTPase"/>
</dbReference>
<dbReference type="GO" id="GO:0015424">
    <property type="term" value="F:ABC-type amino acid transporter activity"/>
    <property type="evidence" value="ECO:0007669"/>
    <property type="project" value="InterPro"/>
</dbReference>
<dbReference type="PANTHER" id="PTHR43166:SF35">
    <property type="entry name" value="L-CYSTINE IMPORT ATP-BINDING PROTEIN TCYN"/>
    <property type="match status" value="1"/>
</dbReference>
<dbReference type="InterPro" id="IPR030679">
    <property type="entry name" value="ABC_ATPase_HisP-typ"/>
</dbReference>
<dbReference type="EMBL" id="VCMV01000033">
    <property type="protein sequence ID" value="KAB0265534.1"/>
    <property type="molecule type" value="Genomic_DNA"/>
</dbReference>
<dbReference type="Pfam" id="PF00005">
    <property type="entry name" value="ABC_tran"/>
    <property type="match status" value="1"/>
</dbReference>
<evidence type="ECO:0000313" key="10">
    <source>
        <dbReference type="Proteomes" id="UP000325684"/>
    </source>
</evidence>
<organism evidence="9 10">
    <name type="scientific">Microvirga brassicacearum</name>
    <dbReference type="NCBI Taxonomy" id="2580413"/>
    <lineage>
        <taxon>Bacteria</taxon>
        <taxon>Pseudomonadati</taxon>
        <taxon>Pseudomonadota</taxon>
        <taxon>Alphaproteobacteria</taxon>
        <taxon>Hyphomicrobiales</taxon>
        <taxon>Methylobacteriaceae</taxon>
        <taxon>Microvirga</taxon>
    </lineage>
</organism>
<name>A0A5N3P728_9HYPH</name>
<evidence type="ECO:0000256" key="5">
    <source>
        <dbReference type="ARBA" id="ARBA00022741"/>
    </source>
</evidence>
<keyword evidence="10" id="KW-1185">Reference proteome</keyword>
<keyword evidence="4" id="KW-1003">Cell membrane</keyword>
<keyword evidence="5" id="KW-0547">Nucleotide-binding</keyword>
<dbReference type="GO" id="GO:0016887">
    <property type="term" value="F:ATP hydrolysis activity"/>
    <property type="evidence" value="ECO:0007669"/>
    <property type="project" value="InterPro"/>
</dbReference>
<keyword evidence="3" id="KW-0813">Transport</keyword>
<keyword evidence="7" id="KW-0472">Membrane</keyword>
<dbReference type="PIRSF" id="PIRSF039085">
    <property type="entry name" value="ABC_ATPase_HisP"/>
    <property type="match status" value="1"/>
</dbReference>